<keyword evidence="3 6" id="KW-0812">Transmembrane</keyword>
<evidence type="ECO:0000313" key="10">
    <source>
        <dbReference type="Proteomes" id="UP001486808"/>
    </source>
</evidence>
<evidence type="ECO:0000256" key="2">
    <source>
        <dbReference type="ARBA" id="ARBA00022475"/>
    </source>
</evidence>
<dbReference type="PANTHER" id="PTHR33931:SF2">
    <property type="entry name" value="HOLIN-LIKE PROTEIN CIDA"/>
    <property type="match status" value="1"/>
</dbReference>
<keyword evidence="2" id="KW-1003">Cell membrane</keyword>
<keyword evidence="8" id="KW-0378">Hydrolase</keyword>
<protein>
    <submittedName>
        <fullName evidence="8">Putative effector of murein hydrolase LrgA, UPF0299 family</fullName>
    </submittedName>
</protein>
<dbReference type="Proteomes" id="UP001486808">
    <property type="component" value="Unassembled WGS sequence"/>
</dbReference>
<gene>
    <name evidence="7" type="ORF">NBRC116187_20890</name>
    <name evidence="8" type="ORF">SAMN05216271_3670</name>
</gene>
<comment type="subcellular location">
    <subcellularLocation>
        <location evidence="1">Cell membrane</location>
        <topology evidence="1">Multi-pass membrane protein</topology>
    </subcellularLocation>
</comment>
<reference evidence="7 10" key="3">
    <citation type="submission" date="2024-04" db="EMBL/GenBank/DDBJ databases">
        <title>Draft genome sequence of Halopseudomonas sabulinigri NBRC 116187.</title>
        <authorList>
            <person name="Miyakawa T."/>
            <person name="Kusuya Y."/>
            <person name="Miura T."/>
        </authorList>
    </citation>
    <scope>NUCLEOTIDE SEQUENCE [LARGE SCALE GENOMIC DNA]</scope>
    <source>
        <strain evidence="7 10">4NH20-0042</strain>
    </source>
</reference>
<name>A0A1H1XTZ4_9GAMM</name>
<accession>A0A1H1XTZ4</accession>
<feature type="transmembrane region" description="Helical" evidence="6">
    <location>
        <begin position="25"/>
        <end position="43"/>
    </location>
</feature>
<evidence type="ECO:0000313" key="9">
    <source>
        <dbReference type="Proteomes" id="UP000243413"/>
    </source>
</evidence>
<dbReference type="GO" id="GO:0005886">
    <property type="term" value="C:plasma membrane"/>
    <property type="evidence" value="ECO:0007669"/>
    <property type="project" value="UniProtKB-SubCell"/>
</dbReference>
<dbReference type="EMBL" id="BAABWD010000002">
    <property type="protein sequence ID" value="GAA6131729.1"/>
    <property type="molecule type" value="Genomic_DNA"/>
</dbReference>
<keyword evidence="10" id="KW-1185">Reference proteome</keyword>
<dbReference type="PANTHER" id="PTHR33931">
    <property type="entry name" value="HOLIN-LIKE PROTEIN CIDA-RELATED"/>
    <property type="match status" value="1"/>
</dbReference>
<evidence type="ECO:0000256" key="6">
    <source>
        <dbReference type="SAM" id="Phobius"/>
    </source>
</evidence>
<dbReference type="Pfam" id="PF03788">
    <property type="entry name" value="LrgA"/>
    <property type="match status" value="1"/>
</dbReference>
<evidence type="ECO:0000313" key="7">
    <source>
        <dbReference type="EMBL" id="GAA6131729.1"/>
    </source>
</evidence>
<dbReference type="STRING" id="472181.SAMN05216271_3670"/>
<evidence type="ECO:0000256" key="1">
    <source>
        <dbReference type="ARBA" id="ARBA00004651"/>
    </source>
</evidence>
<reference evidence="9" key="1">
    <citation type="submission" date="2016-10" db="EMBL/GenBank/DDBJ databases">
        <authorList>
            <person name="Varghese N."/>
            <person name="Submissions S."/>
        </authorList>
    </citation>
    <scope>NUCLEOTIDE SEQUENCE [LARGE SCALE GENOMIC DNA]</scope>
    <source>
        <strain evidence="9">JCM 14963</strain>
    </source>
</reference>
<evidence type="ECO:0000313" key="8">
    <source>
        <dbReference type="EMBL" id="SDT12714.1"/>
    </source>
</evidence>
<reference evidence="8" key="2">
    <citation type="submission" date="2016-10" db="EMBL/GenBank/DDBJ databases">
        <authorList>
            <person name="de Groot N.N."/>
        </authorList>
    </citation>
    <scope>NUCLEOTIDE SEQUENCE [LARGE SCALE GENOMIC DNA]</scope>
    <source>
        <strain evidence="8">JCM 14963</strain>
    </source>
</reference>
<organism evidence="8 9">
    <name type="scientific">Halopseudomonas sabulinigri</name>
    <dbReference type="NCBI Taxonomy" id="472181"/>
    <lineage>
        <taxon>Bacteria</taxon>
        <taxon>Pseudomonadati</taxon>
        <taxon>Pseudomonadota</taxon>
        <taxon>Gammaproteobacteria</taxon>
        <taxon>Pseudomonadales</taxon>
        <taxon>Pseudomonadaceae</taxon>
        <taxon>Halopseudomonas</taxon>
    </lineage>
</organism>
<feature type="transmembrane region" description="Helical" evidence="6">
    <location>
        <begin position="55"/>
        <end position="74"/>
    </location>
</feature>
<dbReference type="GO" id="GO:0016787">
    <property type="term" value="F:hydrolase activity"/>
    <property type="evidence" value="ECO:0007669"/>
    <property type="project" value="UniProtKB-KW"/>
</dbReference>
<dbReference type="EMBL" id="LT629763">
    <property type="protein sequence ID" value="SDT12714.1"/>
    <property type="molecule type" value="Genomic_DNA"/>
</dbReference>
<dbReference type="RefSeq" id="WP_231701976.1">
    <property type="nucleotide sequence ID" value="NZ_BAABWD010000002.1"/>
</dbReference>
<dbReference type="Proteomes" id="UP000243413">
    <property type="component" value="Chromosome I"/>
</dbReference>
<dbReference type="AlphaFoldDB" id="A0A1H1XTZ4"/>
<proteinExistence type="predicted"/>
<evidence type="ECO:0000256" key="3">
    <source>
        <dbReference type="ARBA" id="ARBA00022692"/>
    </source>
</evidence>
<feature type="transmembrane region" description="Helical" evidence="6">
    <location>
        <begin position="86"/>
        <end position="105"/>
    </location>
</feature>
<evidence type="ECO:0000256" key="4">
    <source>
        <dbReference type="ARBA" id="ARBA00022989"/>
    </source>
</evidence>
<keyword evidence="5 6" id="KW-0472">Membrane</keyword>
<dbReference type="InterPro" id="IPR005538">
    <property type="entry name" value="LrgA/CidA"/>
</dbReference>
<evidence type="ECO:0000256" key="5">
    <source>
        <dbReference type="ARBA" id="ARBA00023136"/>
    </source>
</evidence>
<sequence length="113" mass="12117">MIKGLLLLLVMQAVGALLQLWYLPMLPGPVIGLLILLVFLLILGRIPACLEQISAVLFQYLPLLLAVPATGILLGGDVLLAQLPAISGALLLSLLLCIPLCGWLMQRLIGDKR</sequence>
<keyword evidence="4 6" id="KW-1133">Transmembrane helix</keyword>